<sequence length="83" mass="9557">MMPAIAKMSEAIPQRYVSTSKDENPATNNDMLKKGASPNVDEESAAYRKPFIVVFCIFFLKIKRYTGTYLFHRLFVPHNDLQN</sequence>
<dbReference type="Proteomes" id="UP000010321">
    <property type="component" value="Unassembled WGS sequence"/>
</dbReference>
<organism evidence="2 3">
    <name type="scientific">Bacteroides clarus YIT 12056</name>
    <dbReference type="NCBI Taxonomy" id="762984"/>
    <lineage>
        <taxon>Bacteria</taxon>
        <taxon>Pseudomonadati</taxon>
        <taxon>Bacteroidota</taxon>
        <taxon>Bacteroidia</taxon>
        <taxon>Bacteroidales</taxon>
        <taxon>Bacteroidaceae</taxon>
        <taxon>Bacteroides</taxon>
    </lineage>
</organism>
<keyword evidence="3" id="KW-1185">Reference proteome</keyword>
<evidence type="ECO:0000313" key="3">
    <source>
        <dbReference type="Proteomes" id="UP000010321"/>
    </source>
</evidence>
<dbReference type="EMBL" id="AFBM01000031">
    <property type="protein sequence ID" value="EGF49843.1"/>
    <property type="molecule type" value="Genomic_DNA"/>
</dbReference>
<proteinExistence type="predicted"/>
<name>A0ABN0CKH9_9BACE</name>
<protein>
    <submittedName>
        <fullName evidence="2">Conserved domain protein</fullName>
    </submittedName>
</protein>
<reference evidence="2 3" key="1">
    <citation type="submission" date="2011-02" db="EMBL/GenBank/DDBJ databases">
        <authorList>
            <person name="Weinstock G."/>
            <person name="Sodergren E."/>
            <person name="Clifton S."/>
            <person name="Fulton L."/>
            <person name="Fulton B."/>
            <person name="Courtney L."/>
            <person name="Fronick C."/>
            <person name="Harrison M."/>
            <person name="Strong C."/>
            <person name="Farmer C."/>
            <person name="Delahaunty K."/>
            <person name="Markovic C."/>
            <person name="Hall O."/>
            <person name="Minx P."/>
            <person name="Tomlinson C."/>
            <person name="Mitreva M."/>
            <person name="Hou S."/>
            <person name="Chen J."/>
            <person name="Wollam A."/>
            <person name="Pepin K.H."/>
            <person name="Johnson M."/>
            <person name="Bhonagiri V."/>
            <person name="Zhang X."/>
            <person name="Suruliraj S."/>
            <person name="Warren W."/>
            <person name="Chinwalla A."/>
            <person name="Mardis E.R."/>
            <person name="Wilson R.K."/>
        </authorList>
    </citation>
    <scope>NUCLEOTIDE SEQUENCE [LARGE SCALE GENOMIC DNA]</scope>
    <source>
        <strain evidence="2 3">YIT 12056</strain>
    </source>
</reference>
<evidence type="ECO:0000313" key="2">
    <source>
        <dbReference type="EMBL" id="EGF49843.1"/>
    </source>
</evidence>
<feature type="region of interest" description="Disordered" evidence="1">
    <location>
        <begin position="1"/>
        <end position="39"/>
    </location>
</feature>
<gene>
    <name evidence="2" type="ORF">HMPREF9445_03216</name>
</gene>
<accession>A0ABN0CKH9</accession>
<evidence type="ECO:0000256" key="1">
    <source>
        <dbReference type="SAM" id="MobiDB-lite"/>
    </source>
</evidence>
<comment type="caution">
    <text evidence="2">The sequence shown here is derived from an EMBL/GenBank/DDBJ whole genome shotgun (WGS) entry which is preliminary data.</text>
</comment>